<dbReference type="RefSeq" id="WP_145274790.1">
    <property type="nucleotide sequence ID" value="NZ_CP036272.1"/>
</dbReference>
<evidence type="ECO:0000313" key="1">
    <source>
        <dbReference type="EMBL" id="QDT61101.1"/>
    </source>
</evidence>
<accession>A0A517SYJ0</accession>
<evidence type="ECO:0008006" key="3">
    <source>
        <dbReference type="Google" id="ProtNLM"/>
    </source>
</evidence>
<protein>
    <recommendedName>
        <fullName evidence="3">Cadherin domain-containing protein</fullName>
    </recommendedName>
</protein>
<proteinExistence type="predicted"/>
<reference evidence="1 2" key="1">
    <citation type="submission" date="2019-02" db="EMBL/GenBank/DDBJ databases">
        <title>Deep-cultivation of Planctomycetes and their phenomic and genomic characterization uncovers novel biology.</title>
        <authorList>
            <person name="Wiegand S."/>
            <person name="Jogler M."/>
            <person name="Boedeker C."/>
            <person name="Pinto D."/>
            <person name="Vollmers J."/>
            <person name="Rivas-Marin E."/>
            <person name="Kohn T."/>
            <person name="Peeters S.H."/>
            <person name="Heuer A."/>
            <person name="Rast P."/>
            <person name="Oberbeckmann S."/>
            <person name="Bunk B."/>
            <person name="Jeske O."/>
            <person name="Meyerdierks A."/>
            <person name="Storesund J.E."/>
            <person name="Kallscheuer N."/>
            <person name="Luecker S."/>
            <person name="Lage O.M."/>
            <person name="Pohl T."/>
            <person name="Merkel B.J."/>
            <person name="Hornburger P."/>
            <person name="Mueller R.-W."/>
            <person name="Bruemmer F."/>
            <person name="Labrenz M."/>
            <person name="Spormann A.M."/>
            <person name="Op den Camp H."/>
            <person name="Overmann J."/>
            <person name="Amann R."/>
            <person name="Jetten M.S.M."/>
            <person name="Mascher T."/>
            <person name="Medema M.H."/>
            <person name="Devos D.P."/>
            <person name="Kaster A.-K."/>
            <person name="Ovreas L."/>
            <person name="Rohde M."/>
            <person name="Galperin M.Y."/>
            <person name="Jogler C."/>
        </authorList>
    </citation>
    <scope>NUCLEOTIDE SEQUENCE [LARGE SCALE GENOMIC DNA]</scope>
    <source>
        <strain evidence="1 2">SV_7m_r</strain>
    </source>
</reference>
<dbReference type="OrthoDB" id="278280at2"/>
<dbReference type="AlphaFoldDB" id="A0A517SYJ0"/>
<dbReference type="EMBL" id="CP036272">
    <property type="protein sequence ID" value="QDT61101.1"/>
    <property type="molecule type" value="Genomic_DNA"/>
</dbReference>
<keyword evidence="2" id="KW-1185">Reference proteome</keyword>
<evidence type="ECO:0000313" key="2">
    <source>
        <dbReference type="Proteomes" id="UP000315003"/>
    </source>
</evidence>
<organism evidence="1 2">
    <name type="scientific">Stieleria bergensis</name>
    <dbReference type="NCBI Taxonomy" id="2528025"/>
    <lineage>
        <taxon>Bacteria</taxon>
        <taxon>Pseudomonadati</taxon>
        <taxon>Planctomycetota</taxon>
        <taxon>Planctomycetia</taxon>
        <taxon>Pirellulales</taxon>
        <taxon>Pirellulaceae</taxon>
        <taxon>Stieleria</taxon>
    </lineage>
</organism>
<sequence>MTQRERFLAILVGGGVLLVVLQWCFTSYRGAVQQRQTKLSTVSNQIKTRTEMQLMGEIAAVRMDDYALRSLPSDINQARSLYTGWLLSVMNSNNAKDIKVMPSTPMPVRANKPDGYDRLATRLPFNVTGNSEIEDLLAILHDIQAKGFLHRIKKVDFKPSRRGEGFDFSLDIHALALATAPEEPREKDHGAWRVEPDLEGYKNVILNRNLFEPPNNKPSFAGIRALEGIIGRDESFTLAFKDAEDHALSYEIIDGPGNAQIDSRTGTLRIRSDEVSELEVTVRAIDDGYPKQTTEETLVIKFVEPPPPEEPEPEPLKFDDAKQSYLTGLVQGANDWTAWINVRTQGKTLKLRVGDEFQIGSVRGTITSINADQVEIKLDDKLVTLTSKVALKDAVDQASE</sequence>
<name>A0A517SYJ0_9BACT</name>
<gene>
    <name evidence="1" type="ORF">SV7mr_36320</name>
</gene>
<dbReference type="Proteomes" id="UP000315003">
    <property type="component" value="Chromosome"/>
</dbReference>